<sequence length="147" mass="17584">MNLNKNDYPKLEEYFKNYEDLKGQLMYRRYQLLYQPHDHNIGGGKSNLPHSPVEKEVIKLQEDPKYRNLSSIIHAVEDVYQSATKEQKLIIEYRYWEKDPTVIEWEDIAHEMSKLRNDNKIISTYAALRMRNKILKQLADKIGWVTI</sequence>
<protein>
    <submittedName>
        <fullName evidence="1">Transcriptional regulator</fullName>
    </submittedName>
</protein>
<reference evidence="1" key="1">
    <citation type="submission" date="2023-07" db="EMBL/GenBank/DDBJ databases">
        <title>Evaluation of the beneficial properties of pineapple isolates.</title>
        <authorList>
            <person name="Adefiranye O."/>
        </authorList>
    </citation>
    <scope>NUCLEOTIDE SEQUENCE</scope>
    <source>
        <strain evidence="1">PAPLE_T1</strain>
    </source>
</reference>
<proteinExistence type="predicted"/>
<evidence type="ECO:0000313" key="2">
    <source>
        <dbReference type="Proteomes" id="UP001171687"/>
    </source>
</evidence>
<accession>A0AAW7M6Y3</accession>
<comment type="caution">
    <text evidence="1">The sequence shown here is derived from an EMBL/GenBank/DDBJ whole genome shotgun (WGS) entry which is preliminary data.</text>
</comment>
<dbReference type="InterPro" id="IPR006523">
    <property type="entry name" value="RinA"/>
</dbReference>
<dbReference type="RefSeq" id="WP_150888729.1">
    <property type="nucleotide sequence ID" value="NZ_CAKZJA010000021.1"/>
</dbReference>
<dbReference type="AlphaFoldDB" id="A0AAW7M6Y3"/>
<evidence type="ECO:0000313" key="1">
    <source>
        <dbReference type="EMBL" id="MDN4532172.1"/>
    </source>
</evidence>
<gene>
    <name evidence="1" type="ORF">QYH67_01040</name>
</gene>
<name>A0AAW7M6Y3_9STAP</name>
<dbReference type="NCBIfam" id="TIGR01636">
    <property type="entry name" value="phage_rinA"/>
    <property type="match status" value="1"/>
</dbReference>
<organism evidence="1 2">
    <name type="scientific">Staphylococcus auricularis</name>
    <dbReference type="NCBI Taxonomy" id="29379"/>
    <lineage>
        <taxon>Bacteria</taxon>
        <taxon>Bacillati</taxon>
        <taxon>Bacillota</taxon>
        <taxon>Bacilli</taxon>
        <taxon>Bacillales</taxon>
        <taxon>Staphylococcaceae</taxon>
        <taxon>Staphylococcus</taxon>
    </lineage>
</organism>
<dbReference type="EMBL" id="JAUHQC010000004">
    <property type="protein sequence ID" value="MDN4532172.1"/>
    <property type="molecule type" value="Genomic_DNA"/>
</dbReference>
<dbReference type="Proteomes" id="UP001171687">
    <property type="component" value="Unassembled WGS sequence"/>
</dbReference>